<feature type="compositionally biased region" description="Polar residues" evidence="1">
    <location>
        <begin position="1"/>
        <end position="21"/>
    </location>
</feature>
<dbReference type="InterPro" id="IPR036397">
    <property type="entry name" value="RNaseH_sf"/>
</dbReference>
<accession>A0AA88UC06</accession>
<dbReference type="GO" id="GO:0003676">
    <property type="term" value="F:nucleic acid binding"/>
    <property type="evidence" value="ECO:0007669"/>
    <property type="project" value="InterPro"/>
</dbReference>
<dbReference type="SUPFAM" id="SSF53098">
    <property type="entry name" value="Ribonuclease H-like"/>
    <property type="match status" value="1"/>
</dbReference>
<feature type="region of interest" description="Disordered" evidence="1">
    <location>
        <begin position="1"/>
        <end position="23"/>
    </location>
</feature>
<dbReference type="PANTHER" id="PTHR42648:SF21">
    <property type="entry name" value="CYSTEINE-RICH RLK (RECEPTOR-LIKE PROTEIN KINASE) 8"/>
    <property type="match status" value="1"/>
</dbReference>
<dbReference type="InterPro" id="IPR025724">
    <property type="entry name" value="GAG-pre-integrase_dom"/>
</dbReference>
<dbReference type="Gene3D" id="3.30.420.10">
    <property type="entry name" value="Ribonuclease H-like superfamily/Ribonuclease H"/>
    <property type="match status" value="1"/>
</dbReference>
<dbReference type="Pfam" id="PF13976">
    <property type="entry name" value="gag_pre-integrs"/>
    <property type="match status" value="1"/>
</dbReference>
<dbReference type="EMBL" id="JAVXUO010001789">
    <property type="protein sequence ID" value="KAK2979169.1"/>
    <property type="molecule type" value="Genomic_DNA"/>
</dbReference>
<protein>
    <recommendedName>
        <fullName evidence="2">GAG-pre-integrase domain-containing protein</fullName>
    </recommendedName>
</protein>
<gene>
    <name evidence="3" type="ORF">RJ640_007469</name>
</gene>
<sequence length="276" mass="31115">MKGGKSNFQNTVSNIKPNCNSKPGALEKRQIRDLQFSYKLKIARLVKTALIMTLNPGSVKTISEALRAASVESATATPMSAFFKAGASFTPSPHYHDEEDQTGAEGQRIPRDHQDFLCFQQVIGYGACERKQPCAKAQRHFQATRGEPAQGGLLRANQDVKCLSAISETSWLWHRRLGHMHMEHLKDISSKELVRGLPKIKFEKDKVCDACQMGKQKKVSHKLKKMVSTSRPLQLLHMDLFGPIPTTSPCGKSYCFVIADDYSRYTWMDFLFGYQR</sequence>
<organism evidence="3 4">
    <name type="scientific">Escallonia rubra</name>
    <dbReference type="NCBI Taxonomy" id="112253"/>
    <lineage>
        <taxon>Eukaryota</taxon>
        <taxon>Viridiplantae</taxon>
        <taxon>Streptophyta</taxon>
        <taxon>Embryophyta</taxon>
        <taxon>Tracheophyta</taxon>
        <taxon>Spermatophyta</taxon>
        <taxon>Magnoliopsida</taxon>
        <taxon>eudicotyledons</taxon>
        <taxon>Gunneridae</taxon>
        <taxon>Pentapetalae</taxon>
        <taxon>asterids</taxon>
        <taxon>campanulids</taxon>
        <taxon>Escalloniales</taxon>
        <taxon>Escalloniaceae</taxon>
        <taxon>Escallonia</taxon>
    </lineage>
</organism>
<name>A0AA88UC06_9ASTE</name>
<evidence type="ECO:0000313" key="3">
    <source>
        <dbReference type="EMBL" id="KAK2979169.1"/>
    </source>
</evidence>
<dbReference type="InterPro" id="IPR012337">
    <property type="entry name" value="RNaseH-like_sf"/>
</dbReference>
<evidence type="ECO:0000259" key="2">
    <source>
        <dbReference type="Pfam" id="PF13976"/>
    </source>
</evidence>
<dbReference type="PANTHER" id="PTHR42648">
    <property type="entry name" value="TRANSPOSASE, PUTATIVE-RELATED"/>
    <property type="match status" value="1"/>
</dbReference>
<reference evidence="3" key="1">
    <citation type="submission" date="2022-12" db="EMBL/GenBank/DDBJ databases">
        <title>Draft genome assemblies for two species of Escallonia (Escalloniales).</title>
        <authorList>
            <person name="Chanderbali A."/>
            <person name="Dervinis C."/>
            <person name="Anghel I."/>
            <person name="Soltis D."/>
            <person name="Soltis P."/>
            <person name="Zapata F."/>
        </authorList>
    </citation>
    <scope>NUCLEOTIDE SEQUENCE</scope>
    <source>
        <strain evidence="3">UCBG92.1500</strain>
        <tissue evidence="3">Leaf</tissue>
    </source>
</reference>
<dbReference type="InterPro" id="IPR039537">
    <property type="entry name" value="Retrotran_Ty1/copia-like"/>
</dbReference>
<comment type="caution">
    <text evidence="3">The sequence shown here is derived from an EMBL/GenBank/DDBJ whole genome shotgun (WGS) entry which is preliminary data.</text>
</comment>
<dbReference type="AlphaFoldDB" id="A0AA88UC06"/>
<evidence type="ECO:0000256" key="1">
    <source>
        <dbReference type="SAM" id="MobiDB-lite"/>
    </source>
</evidence>
<evidence type="ECO:0000313" key="4">
    <source>
        <dbReference type="Proteomes" id="UP001187471"/>
    </source>
</evidence>
<feature type="domain" description="GAG-pre-integrase" evidence="2">
    <location>
        <begin position="160"/>
        <end position="216"/>
    </location>
</feature>
<proteinExistence type="predicted"/>
<keyword evidence="4" id="KW-1185">Reference proteome</keyword>
<dbReference type="Proteomes" id="UP001187471">
    <property type="component" value="Unassembled WGS sequence"/>
</dbReference>